<dbReference type="SUPFAM" id="SSF56112">
    <property type="entry name" value="Protein kinase-like (PK-like)"/>
    <property type="match status" value="1"/>
</dbReference>
<dbReference type="InterPro" id="IPR000719">
    <property type="entry name" value="Prot_kinase_dom"/>
</dbReference>
<keyword evidence="1" id="KW-0723">Serine/threonine-protein kinase</keyword>
<evidence type="ECO:0000256" key="8">
    <source>
        <dbReference type="PIRSR" id="PIRSR630616-3"/>
    </source>
</evidence>
<evidence type="ECO:0000259" key="9">
    <source>
        <dbReference type="PROSITE" id="PS50011"/>
    </source>
</evidence>
<dbReference type="GO" id="GO:0004674">
    <property type="term" value="F:protein serine/threonine kinase activity"/>
    <property type="evidence" value="ECO:0007669"/>
    <property type="project" value="UniProtKB-KW"/>
</dbReference>
<dbReference type="PROSITE" id="PS50011">
    <property type="entry name" value="PROTEIN_KINASE_DOM"/>
    <property type="match status" value="1"/>
</dbReference>
<dbReference type="Gene3D" id="1.10.510.10">
    <property type="entry name" value="Transferase(Phosphotransferase) domain 1"/>
    <property type="match status" value="1"/>
</dbReference>
<feature type="binding site" evidence="7">
    <location>
        <position position="41"/>
    </location>
    <ligand>
        <name>ATP</name>
        <dbReference type="ChEBI" id="CHEBI:30616"/>
    </ligand>
</feature>
<sequence>MAITTETQPQPQQHKVSGSIAEQRRWMLKDFNIGKPLGRGKFGHVYLSQLQQSQVVHQLRREVKIQSHLRHPHILCLYGYFDDQYVASLARALIYCYGKHVIHRDIKPKNLLIGSQVISYTQVITAK</sequence>
<dbReference type="InterPro" id="IPR008271">
    <property type="entry name" value="Ser/Thr_kinase_AS"/>
</dbReference>
<evidence type="ECO:0000313" key="11">
    <source>
        <dbReference type="EnsemblPlants" id="KRH30333"/>
    </source>
</evidence>
<keyword evidence="12" id="KW-1185">Reference proteome</keyword>
<proteinExistence type="predicted"/>
<evidence type="ECO:0000256" key="1">
    <source>
        <dbReference type="ARBA" id="ARBA00022527"/>
    </source>
</evidence>
<dbReference type="AlphaFoldDB" id="K7LQP3"/>
<gene>
    <name evidence="10" type="ORF">GLYMA_11G176700</name>
</gene>
<reference evidence="11" key="2">
    <citation type="submission" date="2018-02" db="UniProtKB">
        <authorList>
            <consortium name="EnsemblPlants"/>
        </authorList>
    </citation>
    <scope>IDENTIFICATION</scope>
    <source>
        <strain evidence="11">Williams 82</strain>
    </source>
</reference>
<evidence type="ECO:0000256" key="6">
    <source>
        <dbReference type="PIRSR" id="PIRSR630616-1"/>
    </source>
</evidence>
<feature type="active site" description="Proton acceptor" evidence="6">
    <location>
        <position position="105"/>
    </location>
</feature>
<evidence type="ECO:0000313" key="12">
    <source>
        <dbReference type="Proteomes" id="UP000008827"/>
    </source>
</evidence>
<dbReference type="PaxDb" id="3847-GLYMA11G23233.1"/>
<keyword evidence="4" id="KW-0418">Kinase</keyword>
<reference evidence="10 11" key="1">
    <citation type="journal article" date="2010" name="Nature">
        <title>Genome sequence of the palaeopolyploid soybean.</title>
        <authorList>
            <person name="Schmutz J."/>
            <person name="Cannon S.B."/>
            <person name="Schlueter J."/>
            <person name="Ma J."/>
            <person name="Mitros T."/>
            <person name="Nelson W."/>
            <person name="Hyten D.L."/>
            <person name="Song Q."/>
            <person name="Thelen J.J."/>
            <person name="Cheng J."/>
            <person name="Xu D."/>
            <person name="Hellsten U."/>
            <person name="May G.D."/>
            <person name="Yu Y."/>
            <person name="Sakurai T."/>
            <person name="Umezawa T."/>
            <person name="Bhattacharyya M.K."/>
            <person name="Sandhu D."/>
            <person name="Valliyodan B."/>
            <person name="Lindquist E."/>
            <person name="Peto M."/>
            <person name="Grant D."/>
            <person name="Shu S."/>
            <person name="Goodstein D."/>
            <person name="Barry K."/>
            <person name="Futrell-Griggs M."/>
            <person name="Abernathy B."/>
            <person name="Du J."/>
            <person name="Tian Z."/>
            <person name="Zhu L."/>
            <person name="Gill N."/>
            <person name="Joshi T."/>
            <person name="Libault M."/>
            <person name="Sethuraman A."/>
            <person name="Zhang X.-C."/>
            <person name="Shinozaki K."/>
            <person name="Nguyen H.T."/>
            <person name="Wing R.A."/>
            <person name="Cregan P."/>
            <person name="Specht J."/>
            <person name="Grimwood J."/>
            <person name="Rokhsar D."/>
            <person name="Stacey G."/>
            <person name="Shoemaker R.C."/>
            <person name="Jackson S.A."/>
        </authorList>
    </citation>
    <scope>NUCLEOTIDE SEQUENCE [LARGE SCALE GENOMIC DNA]</scope>
    <source>
        <strain evidence="11">cv. Williams 82</strain>
        <tissue evidence="10">Callus</tissue>
    </source>
</reference>
<evidence type="ECO:0000256" key="5">
    <source>
        <dbReference type="ARBA" id="ARBA00022840"/>
    </source>
</evidence>
<protein>
    <recommendedName>
        <fullName evidence="9">Protein kinase domain-containing protein</fullName>
    </recommendedName>
</protein>
<dbReference type="Gene3D" id="3.30.200.20">
    <property type="entry name" value="Phosphorylase Kinase, domain 1"/>
    <property type="match status" value="2"/>
</dbReference>
<evidence type="ECO:0000313" key="10">
    <source>
        <dbReference type="EMBL" id="KRH30333.1"/>
    </source>
</evidence>
<feature type="cross-link" description="Glycyl lysine isopeptide (Lys-Gly) (interchain with G-Cter in SUMO2)" evidence="8">
    <location>
        <position position="107"/>
    </location>
</feature>
<dbReference type="Gramene" id="KRH30333">
    <property type="protein sequence ID" value="KRH30333"/>
    <property type="gene ID" value="GLYMA_11G176700"/>
</dbReference>
<dbReference type="PANTHER" id="PTHR24350">
    <property type="entry name" value="SERINE/THREONINE-PROTEIN KINASE IAL-RELATED"/>
    <property type="match status" value="1"/>
</dbReference>
<dbReference type="HOGENOM" id="CLU_152326_0_0_1"/>
<dbReference type="Proteomes" id="UP000008827">
    <property type="component" value="Chromosome 11"/>
</dbReference>
<keyword evidence="3 7" id="KW-0547">Nucleotide-binding</keyword>
<dbReference type="eggNOG" id="KOG0580">
    <property type="taxonomic scope" value="Eukaryota"/>
</dbReference>
<feature type="domain" description="Protein kinase" evidence="9">
    <location>
        <begin position="1"/>
        <end position="127"/>
    </location>
</feature>
<keyword evidence="5 7" id="KW-0067">ATP-binding</keyword>
<reference evidence="10" key="3">
    <citation type="submission" date="2018-07" db="EMBL/GenBank/DDBJ databases">
        <title>WGS assembly of Glycine max.</title>
        <authorList>
            <person name="Schmutz J."/>
            <person name="Cannon S."/>
            <person name="Schlueter J."/>
            <person name="Ma J."/>
            <person name="Mitros T."/>
            <person name="Nelson W."/>
            <person name="Hyten D."/>
            <person name="Song Q."/>
            <person name="Thelen J."/>
            <person name="Cheng J."/>
            <person name="Xu D."/>
            <person name="Hellsten U."/>
            <person name="May G."/>
            <person name="Yu Y."/>
            <person name="Sakurai T."/>
            <person name="Umezawa T."/>
            <person name="Bhattacharyya M."/>
            <person name="Sandhu D."/>
            <person name="Valliyodan B."/>
            <person name="Lindquist E."/>
            <person name="Peto M."/>
            <person name="Grant D."/>
            <person name="Shu S."/>
            <person name="Goodstein D."/>
            <person name="Barry K."/>
            <person name="Futrell-Griggs M."/>
            <person name="Abernathy B."/>
            <person name="Du J."/>
            <person name="Tian Z."/>
            <person name="Zhu L."/>
            <person name="Gill N."/>
            <person name="Joshi T."/>
            <person name="Libault M."/>
            <person name="Sethuraman A."/>
            <person name="Zhang X."/>
            <person name="Shinozaki K."/>
            <person name="Nguyen H."/>
            <person name="Wing R."/>
            <person name="Cregan P."/>
            <person name="Specht J."/>
            <person name="Grimwood J."/>
            <person name="Rokhsar D."/>
            <person name="Stacey G."/>
            <person name="Shoemaker R."/>
            <person name="Jackson S."/>
        </authorList>
    </citation>
    <scope>NUCLEOTIDE SEQUENCE</scope>
    <source>
        <tissue evidence="10">Callus</tissue>
    </source>
</reference>
<dbReference type="STRING" id="3847.K7LQP3"/>
<keyword evidence="2" id="KW-0808">Transferase</keyword>
<dbReference type="EMBL" id="CM000844">
    <property type="protein sequence ID" value="KRH30333.1"/>
    <property type="molecule type" value="Genomic_DNA"/>
</dbReference>
<dbReference type="InterPro" id="IPR011009">
    <property type="entry name" value="Kinase-like_dom_sf"/>
</dbReference>
<name>K7LQP3_SOYBN</name>
<evidence type="ECO:0000256" key="3">
    <source>
        <dbReference type="ARBA" id="ARBA00022741"/>
    </source>
</evidence>
<dbReference type="PROSITE" id="PS00108">
    <property type="entry name" value="PROTEIN_KINASE_ST"/>
    <property type="match status" value="1"/>
</dbReference>
<dbReference type="GO" id="GO:0005524">
    <property type="term" value="F:ATP binding"/>
    <property type="evidence" value="ECO:0007669"/>
    <property type="project" value="UniProtKB-KW"/>
</dbReference>
<dbReference type="InterPro" id="IPR030616">
    <property type="entry name" value="Aur-like"/>
</dbReference>
<dbReference type="InParanoid" id="K7LQP3"/>
<evidence type="ECO:0000256" key="7">
    <source>
        <dbReference type="PIRSR" id="PIRSR630616-2"/>
    </source>
</evidence>
<dbReference type="EnsemblPlants" id="KRH30333">
    <property type="protein sequence ID" value="KRH30333"/>
    <property type="gene ID" value="GLYMA_11G176700"/>
</dbReference>
<evidence type="ECO:0000256" key="2">
    <source>
        <dbReference type="ARBA" id="ARBA00022679"/>
    </source>
</evidence>
<organism evidence="11">
    <name type="scientific">Glycine max</name>
    <name type="common">Soybean</name>
    <name type="synonym">Glycine hispida</name>
    <dbReference type="NCBI Taxonomy" id="3847"/>
    <lineage>
        <taxon>Eukaryota</taxon>
        <taxon>Viridiplantae</taxon>
        <taxon>Streptophyta</taxon>
        <taxon>Embryophyta</taxon>
        <taxon>Tracheophyta</taxon>
        <taxon>Spermatophyta</taxon>
        <taxon>Magnoliopsida</taxon>
        <taxon>eudicotyledons</taxon>
        <taxon>Gunneridae</taxon>
        <taxon>Pentapetalae</taxon>
        <taxon>rosids</taxon>
        <taxon>fabids</taxon>
        <taxon>Fabales</taxon>
        <taxon>Fabaceae</taxon>
        <taxon>Papilionoideae</taxon>
        <taxon>50 kb inversion clade</taxon>
        <taxon>NPAAA clade</taxon>
        <taxon>indigoferoid/millettioid clade</taxon>
        <taxon>Phaseoleae</taxon>
        <taxon>Glycine</taxon>
        <taxon>Glycine subgen. Soja</taxon>
    </lineage>
</organism>
<evidence type="ECO:0000256" key="4">
    <source>
        <dbReference type="ARBA" id="ARBA00022777"/>
    </source>
</evidence>
<accession>K7LQP3</accession>